<evidence type="ECO:0000313" key="2">
    <source>
        <dbReference type="Proteomes" id="UP000823941"/>
    </source>
</evidence>
<dbReference type="EMBL" id="JAHIBW010000014">
    <property type="protein sequence ID" value="KAG7305033.1"/>
    <property type="molecule type" value="Genomic_DNA"/>
</dbReference>
<gene>
    <name evidence="1" type="ORF">JYU34_010480</name>
</gene>
<name>A0ABQ7QM77_PLUXY</name>
<proteinExistence type="predicted"/>
<comment type="caution">
    <text evidence="1">The sequence shown here is derived from an EMBL/GenBank/DDBJ whole genome shotgun (WGS) entry which is preliminary data.</text>
</comment>
<protein>
    <recommendedName>
        <fullName evidence="3">EF-hand domain-containing protein</fullName>
    </recommendedName>
</protein>
<sequence>MHQFLFSQCSAIQLAAMKSKALKEKFKSKLRFEFVKPLYKKVRNKNSFSATTANLVGNGICVKRDIVAEDIVVKSVLFQNDNRKSFTLPGQSACERKTVKSGSYNEKRAMSVLDVLDRDKSGYVEQTRNIDKMMQLSNTDTVHKGTSWLRWRPAPRGSEPWRAWLARALLSQLGLIVELAVGTAVFTLLVHWAEAPYERQVTDEFKKMQRRLVIELATELRQVG</sequence>
<dbReference type="Proteomes" id="UP000823941">
    <property type="component" value="Chromosome 14"/>
</dbReference>
<organism evidence="1 2">
    <name type="scientific">Plutella xylostella</name>
    <name type="common">Diamondback moth</name>
    <name type="synonym">Plutella maculipennis</name>
    <dbReference type="NCBI Taxonomy" id="51655"/>
    <lineage>
        <taxon>Eukaryota</taxon>
        <taxon>Metazoa</taxon>
        <taxon>Ecdysozoa</taxon>
        <taxon>Arthropoda</taxon>
        <taxon>Hexapoda</taxon>
        <taxon>Insecta</taxon>
        <taxon>Pterygota</taxon>
        <taxon>Neoptera</taxon>
        <taxon>Endopterygota</taxon>
        <taxon>Lepidoptera</taxon>
        <taxon>Glossata</taxon>
        <taxon>Ditrysia</taxon>
        <taxon>Yponomeutoidea</taxon>
        <taxon>Plutellidae</taxon>
        <taxon>Plutella</taxon>
    </lineage>
</organism>
<accession>A0ABQ7QM77</accession>
<evidence type="ECO:0000313" key="1">
    <source>
        <dbReference type="EMBL" id="KAG7305033.1"/>
    </source>
</evidence>
<evidence type="ECO:0008006" key="3">
    <source>
        <dbReference type="Google" id="ProtNLM"/>
    </source>
</evidence>
<reference evidence="1 2" key="1">
    <citation type="submission" date="2021-06" db="EMBL/GenBank/DDBJ databases">
        <title>A haploid diamondback moth (Plutella xylostella L.) genome assembly resolves 31 chromosomes and identifies a diamide resistance mutation.</title>
        <authorList>
            <person name="Ward C.M."/>
            <person name="Perry K.D."/>
            <person name="Baker G."/>
            <person name="Powis K."/>
            <person name="Heckel D.G."/>
            <person name="Baxter S.W."/>
        </authorList>
    </citation>
    <scope>NUCLEOTIDE SEQUENCE [LARGE SCALE GENOMIC DNA]</scope>
    <source>
        <strain evidence="1 2">LV</strain>
        <tissue evidence="1">Single pupa</tissue>
    </source>
</reference>
<keyword evidence="2" id="KW-1185">Reference proteome</keyword>